<evidence type="ECO:0000256" key="1">
    <source>
        <dbReference type="ARBA" id="ARBA00004442"/>
    </source>
</evidence>
<keyword evidence="3" id="KW-0998">Cell outer membrane</keyword>
<dbReference type="PANTHER" id="PTHR47234:SF2">
    <property type="entry name" value="TONB-DEPENDENT RECEPTOR"/>
    <property type="match status" value="1"/>
</dbReference>
<dbReference type="EMBL" id="QQAH01000002">
    <property type="protein sequence ID" value="RDD83015.1"/>
    <property type="molecule type" value="Genomic_DNA"/>
</dbReference>
<feature type="compositionally biased region" description="Basic residues" evidence="4">
    <location>
        <begin position="22"/>
        <end position="31"/>
    </location>
</feature>
<evidence type="ECO:0000256" key="3">
    <source>
        <dbReference type="ARBA" id="ARBA00023237"/>
    </source>
</evidence>
<keyword evidence="6" id="KW-1185">Reference proteome</keyword>
<protein>
    <submittedName>
        <fullName evidence="5">TonB-dependent receptor</fullName>
    </submittedName>
</protein>
<dbReference type="InterPro" id="IPR036942">
    <property type="entry name" value="Beta-barrel_TonB_sf"/>
</dbReference>
<gene>
    <name evidence="5" type="ORF">DVJ77_03970</name>
</gene>
<evidence type="ECO:0000313" key="6">
    <source>
        <dbReference type="Proteomes" id="UP000253782"/>
    </source>
</evidence>
<keyword evidence="5" id="KW-0675">Receptor</keyword>
<keyword evidence="2" id="KW-0472">Membrane</keyword>
<feature type="region of interest" description="Disordered" evidence="4">
    <location>
        <begin position="22"/>
        <end position="49"/>
    </location>
</feature>
<comment type="caution">
    <text evidence="5">The sequence shown here is derived from an EMBL/GenBank/DDBJ whole genome shotgun (WGS) entry which is preliminary data.</text>
</comment>
<evidence type="ECO:0000256" key="4">
    <source>
        <dbReference type="SAM" id="MobiDB-lite"/>
    </source>
</evidence>
<organism evidence="5 6">
    <name type="scientific">Dyella tabacisoli</name>
    <dbReference type="NCBI Taxonomy" id="2282381"/>
    <lineage>
        <taxon>Bacteria</taxon>
        <taxon>Pseudomonadati</taxon>
        <taxon>Pseudomonadota</taxon>
        <taxon>Gammaproteobacteria</taxon>
        <taxon>Lysobacterales</taxon>
        <taxon>Rhodanobacteraceae</taxon>
        <taxon>Dyella</taxon>
    </lineage>
</organism>
<evidence type="ECO:0000256" key="2">
    <source>
        <dbReference type="ARBA" id="ARBA00023136"/>
    </source>
</evidence>
<dbReference type="Proteomes" id="UP000253782">
    <property type="component" value="Unassembled WGS sequence"/>
</dbReference>
<name>A0A369USJ6_9GAMM</name>
<dbReference type="GO" id="GO:0009279">
    <property type="term" value="C:cell outer membrane"/>
    <property type="evidence" value="ECO:0007669"/>
    <property type="project" value="UniProtKB-SubCell"/>
</dbReference>
<comment type="subcellular location">
    <subcellularLocation>
        <location evidence="1">Cell outer membrane</location>
    </subcellularLocation>
</comment>
<proteinExistence type="predicted"/>
<dbReference type="AlphaFoldDB" id="A0A369USJ6"/>
<sequence>MARPANRHRSVQRELAKHLCAKVRGEKRARRQGATQRRPGADRQRHPATDVGAGYGWAKGPWTVNYKLRYFSALREDCASAAGFPICSMPNEIAPNRPNGTHHLGAVTYHDVRASWKLPVDLDLTIVGGINNLFDKKPPICLSCSLNGYDASTYDLPSRFAYVQANLKF</sequence>
<accession>A0A369USJ6</accession>
<dbReference type="Gene3D" id="2.40.170.20">
    <property type="entry name" value="TonB-dependent receptor, beta-barrel domain"/>
    <property type="match status" value="1"/>
</dbReference>
<dbReference type="PANTHER" id="PTHR47234">
    <property type="match status" value="1"/>
</dbReference>
<evidence type="ECO:0000313" key="5">
    <source>
        <dbReference type="EMBL" id="RDD83015.1"/>
    </source>
</evidence>
<reference evidence="5 6" key="1">
    <citation type="submission" date="2018-07" db="EMBL/GenBank/DDBJ databases">
        <title>Dyella tabacisoli L4-6T, whole genome shotgun sequence.</title>
        <authorList>
            <person name="Zhou X.-K."/>
            <person name="Li W.-J."/>
            <person name="Duan Y.-Q."/>
        </authorList>
    </citation>
    <scope>NUCLEOTIDE SEQUENCE [LARGE SCALE GENOMIC DNA]</scope>
    <source>
        <strain evidence="5 6">L4-6</strain>
    </source>
</reference>
<feature type="compositionally biased region" description="Basic and acidic residues" evidence="4">
    <location>
        <begin position="39"/>
        <end position="48"/>
    </location>
</feature>
<dbReference type="SUPFAM" id="SSF56935">
    <property type="entry name" value="Porins"/>
    <property type="match status" value="1"/>
</dbReference>
<dbReference type="OrthoDB" id="6039583at2"/>